<evidence type="ECO:0000313" key="2">
    <source>
        <dbReference type="EMBL" id="CAH0747621.1"/>
    </source>
</evidence>
<feature type="coiled-coil region" evidence="1">
    <location>
        <begin position="638"/>
        <end position="665"/>
    </location>
</feature>
<proteinExistence type="predicted"/>
<name>A0A9P0C7L7_9NEOP</name>
<keyword evidence="3" id="KW-1185">Reference proteome</keyword>
<keyword evidence="1" id="KW-0175">Coiled coil</keyword>
<organism evidence="2 3">
    <name type="scientific">Diatraea saccharalis</name>
    <name type="common">sugarcane borer</name>
    <dbReference type="NCBI Taxonomy" id="40085"/>
    <lineage>
        <taxon>Eukaryota</taxon>
        <taxon>Metazoa</taxon>
        <taxon>Ecdysozoa</taxon>
        <taxon>Arthropoda</taxon>
        <taxon>Hexapoda</taxon>
        <taxon>Insecta</taxon>
        <taxon>Pterygota</taxon>
        <taxon>Neoptera</taxon>
        <taxon>Endopterygota</taxon>
        <taxon>Lepidoptera</taxon>
        <taxon>Glossata</taxon>
        <taxon>Ditrysia</taxon>
        <taxon>Pyraloidea</taxon>
        <taxon>Crambidae</taxon>
        <taxon>Crambinae</taxon>
        <taxon>Diatraea</taxon>
    </lineage>
</organism>
<feature type="coiled-coil region" evidence="1">
    <location>
        <begin position="183"/>
        <end position="210"/>
    </location>
</feature>
<accession>A0A9P0C7L7</accession>
<sequence length="671" mass="78315">MKHASNLFKYENEELPKIGDKFDSLDSFRLYIDGKAKEWKYYLKCADSHRKNGKDTFVYKCVFARPRSAVTKAKGLRKRTRRVPIHDCPCRVLLKPVPSGAKDLTVVYVCNHHDHPLIDDYFHKLQHGRRLHPNVKEEIMDLLSLDVDKEVAQKYFELLTGYTMSYGYFANMLMYMKKNKIERQFSLEKLKEMSKKIDKIKEELGITDQNENKGYPNNNLNLSYFVPQDMRDTLSENVDNKSRLVTRLQQLHHDEETLQNIKHIQDSIRNEYADKNVETSKRNTCHKSKRRKNTQREVNSYIESSHQQIEETFVEIMGASKGFEAPQSNKDISYECEIAVGENNAENEPEYTFYESNVLTTDLKSVGTGVNVQYCIQSEDNRNSNEPVESCIVLEDLENVPLRIQATELATINVLPDDSTVTGGIASNSQIVRNQEAEPPIKHEINNIIEEIEQPSLPEDLNLRNNEYYEIIETNNKKILPNRDFVHSNILNKPKVNKIYKHQHEKTIRMSKLRYDKKTIYENNVNAKIYKHHFRKKRRPKKRNEQFHSDEWYSSHSSEEMVKKGDPVDPLLQYGVVLNELKDDEYYLIVVDNFKEKCESSADEGTGIPKLLDHHITTDDDSRDSKLEESIEKLRYLKQSLKLDVDELIAAKKKLLEEIAEAKAMKKVIVR</sequence>
<protein>
    <recommendedName>
        <fullName evidence="4">FAR1 domain-containing protein</fullName>
    </recommendedName>
</protein>
<reference evidence="2" key="2">
    <citation type="submission" date="2022-10" db="EMBL/GenBank/DDBJ databases">
        <authorList>
            <consortium name="ENA_rothamsted_submissions"/>
            <consortium name="culmorum"/>
            <person name="King R."/>
        </authorList>
    </citation>
    <scope>NUCLEOTIDE SEQUENCE</scope>
</reference>
<gene>
    <name evidence="2" type="ORF">DIATSA_LOCUS1407</name>
</gene>
<evidence type="ECO:0008006" key="4">
    <source>
        <dbReference type="Google" id="ProtNLM"/>
    </source>
</evidence>
<dbReference type="Proteomes" id="UP001153714">
    <property type="component" value="Chromosome 10"/>
</dbReference>
<evidence type="ECO:0000313" key="3">
    <source>
        <dbReference type="Proteomes" id="UP001153714"/>
    </source>
</evidence>
<evidence type="ECO:0000256" key="1">
    <source>
        <dbReference type="SAM" id="Coils"/>
    </source>
</evidence>
<dbReference type="AlphaFoldDB" id="A0A9P0C7L7"/>
<dbReference type="EMBL" id="OU893341">
    <property type="protein sequence ID" value="CAH0747621.1"/>
    <property type="molecule type" value="Genomic_DNA"/>
</dbReference>
<reference evidence="2" key="1">
    <citation type="submission" date="2021-12" db="EMBL/GenBank/DDBJ databases">
        <authorList>
            <person name="King R."/>
        </authorList>
    </citation>
    <scope>NUCLEOTIDE SEQUENCE</scope>
</reference>
<dbReference type="OrthoDB" id="8188771at2759"/>